<dbReference type="InParanoid" id="C1FJ95"/>
<accession>C1FJ95</accession>
<dbReference type="RefSeq" id="XP_002509295.1">
    <property type="nucleotide sequence ID" value="XM_002509249.1"/>
</dbReference>
<dbReference type="Proteomes" id="UP000002009">
    <property type="component" value="Chromosome 12"/>
</dbReference>
<evidence type="ECO:0000313" key="1">
    <source>
        <dbReference type="EMBL" id="ACO70553.1"/>
    </source>
</evidence>
<dbReference type="AlphaFoldDB" id="C1FJ95"/>
<gene>
    <name evidence="1" type="ORF">MICPUN_63070</name>
</gene>
<organism evidence="1 2">
    <name type="scientific">Micromonas commoda (strain RCC299 / NOUM17 / CCMP2709)</name>
    <name type="common">Picoplanktonic green alga</name>
    <dbReference type="NCBI Taxonomy" id="296587"/>
    <lineage>
        <taxon>Eukaryota</taxon>
        <taxon>Viridiplantae</taxon>
        <taxon>Chlorophyta</taxon>
        <taxon>Mamiellophyceae</taxon>
        <taxon>Mamiellales</taxon>
        <taxon>Mamiellaceae</taxon>
        <taxon>Micromonas</taxon>
    </lineage>
</organism>
<protein>
    <submittedName>
        <fullName evidence="1">Uncharacterized protein</fullName>
    </submittedName>
</protein>
<name>C1FJ95_MICCC</name>
<dbReference type="GeneID" id="8247943"/>
<dbReference type="KEGG" id="mis:MICPUN_63070"/>
<sequence length="79" mass="8768">MTYGRISGKTPTHVLYRSSALMSRGYIHGHDVNCLPECFRHYFIIWVQVCVGIGEVHNLDVRVTARVLCAGAGADYGDI</sequence>
<proteinExistence type="predicted"/>
<reference evidence="1 2" key="1">
    <citation type="journal article" date="2009" name="Science">
        <title>Green evolution and dynamic adaptations revealed by genomes of the marine picoeukaryotes Micromonas.</title>
        <authorList>
            <person name="Worden A.Z."/>
            <person name="Lee J.H."/>
            <person name="Mock T."/>
            <person name="Rouze P."/>
            <person name="Simmons M.P."/>
            <person name="Aerts A.L."/>
            <person name="Allen A.E."/>
            <person name="Cuvelier M.L."/>
            <person name="Derelle E."/>
            <person name="Everett M.V."/>
            <person name="Foulon E."/>
            <person name="Grimwood J."/>
            <person name="Gundlach H."/>
            <person name="Henrissat B."/>
            <person name="Napoli C."/>
            <person name="McDonald S.M."/>
            <person name="Parker M.S."/>
            <person name="Rombauts S."/>
            <person name="Salamov A."/>
            <person name="Von Dassow P."/>
            <person name="Badger J.H."/>
            <person name="Coutinho P.M."/>
            <person name="Demir E."/>
            <person name="Dubchak I."/>
            <person name="Gentemann C."/>
            <person name="Eikrem W."/>
            <person name="Gready J.E."/>
            <person name="John U."/>
            <person name="Lanier W."/>
            <person name="Lindquist E.A."/>
            <person name="Lucas S."/>
            <person name="Mayer K.F."/>
            <person name="Moreau H."/>
            <person name="Not F."/>
            <person name="Otillar R."/>
            <person name="Panaud O."/>
            <person name="Pangilinan J."/>
            <person name="Paulsen I."/>
            <person name="Piegu B."/>
            <person name="Poliakov A."/>
            <person name="Robbens S."/>
            <person name="Schmutz J."/>
            <person name="Toulza E."/>
            <person name="Wyss T."/>
            <person name="Zelensky A."/>
            <person name="Zhou K."/>
            <person name="Armbrust E.V."/>
            <person name="Bhattacharya D."/>
            <person name="Goodenough U.W."/>
            <person name="Van de Peer Y."/>
            <person name="Grigoriev I.V."/>
        </authorList>
    </citation>
    <scope>NUCLEOTIDE SEQUENCE [LARGE SCALE GENOMIC DNA]</scope>
    <source>
        <strain evidence="2">RCC299 / NOUM17</strain>
    </source>
</reference>
<evidence type="ECO:0000313" key="2">
    <source>
        <dbReference type="Proteomes" id="UP000002009"/>
    </source>
</evidence>
<dbReference type="EMBL" id="CP001577">
    <property type="protein sequence ID" value="ACO70553.1"/>
    <property type="molecule type" value="Genomic_DNA"/>
</dbReference>
<keyword evidence="2" id="KW-1185">Reference proteome</keyword>